<dbReference type="STRING" id="1313296.SAMN05661091_3801"/>
<sequence>MKSYQGTKSIHMVGQAWQIKTMLKQWQKQWGPEVTIAELLIQSNVDKYEKRI</sequence>
<dbReference type="EMBL" id="LT840184">
    <property type="protein sequence ID" value="SMF87598.1"/>
    <property type="molecule type" value="Genomic_DNA"/>
</dbReference>
<dbReference type="AlphaFoldDB" id="A0A1X7HJ47"/>
<dbReference type="Pfam" id="PF13072">
    <property type="entry name" value="MciZ"/>
    <property type="match status" value="1"/>
</dbReference>
<dbReference type="RefSeq" id="WP_208914612.1">
    <property type="nucleotide sequence ID" value="NZ_LT840184.1"/>
</dbReference>
<dbReference type="Proteomes" id="UP000192940">
    <property type="component" value="Chromosome I"/>
</dbReference>
<proteinExistence type="predicted"/>
<name>A0A1X7HJ47_9BACL</name>
<gene>
    <name evidence="1" type="ORF">SAMN05661091_3801</name>
</gene>
<organism evidence="1 2">
    <name type="scientific">Paenibacillus uliginis N3/975</name>
    <dbReference type="NCBI Taxonomy" id="1313296"/>
    <lineage>
        <taxon>Bacteria</taxon>
        <taxon>Bacillati</taxon>
        <taxon>Bacillota</taxon>
        <taxon>Bacilli</taxon>
        <taxon>Bacillales</taxon>
        <taxon>Paenibacillaceae</taxon>
        <taxon>Paenibacillus</taxon>
    </lineage>
</organism>
<dbReference type="InterPro" id="IPR025177">
    <property type="entry name" value="MciZ"/>
</dbReference>
<evidence type="ECO:0008006" key="3">
    <source>
        <dbReference type="Google" id="ProtNLM"/>
    </source>
</evidence>
<keyword evidence="2" id="KW-1185">Reference proteome</keyword>
<evidence type="ECO:0000313" key="1">
    <source>
        <dbReference type="EMBL" id="SMF87598.1"/>
    </source>
</evidence>
<accession>A0A1X7HJ47</accession>
<reference evidence="1 2" key="1">
    <citation type="submission" date="2017-04" db="EMBL/GenBank/DDBJ databases">
        <authorList>
            <person name="Afonso C.L."/>
            <person name="Miller P.J."/>
            <person name="Scott M.A."/>
            <person name="Spackman E."/>
            <person name="Goraichik I."/>
            <person name="Dimitrov K.M."/>
            <person name="Suarez D.L."/>
            <person name="Swayne D.E."/>
        </authorList>
    </citation>
    <scope>NUCLEOTIDE SEQUENCE [LARGE SCALE GENOMIC DNA]</scope>
    <source>
        <strain evidence="1 2">N3/975</strain>
    </source>
</reference>
<protein>
    <recommendedName>
        <fullName evidence="3">Z-ring formation inhibitor MciZ</fullName>
    </recommendedName>
</protein>
<evidence type="ECO:0000313" key="2">
    <source>
        <dbReference type="Proteomes" id="UP000192940"/>
    </source>
</evidence>